<feature type="compositionally biased region" description="Basic and acidic residues" evidence="2">
    <location>
        <begin position="143"/>
        <end position="159"/>
    </location>
</feature>
<feature type="non-terminal residue" evidence="4">
    <location>
        <position position="302"/>
    </location>
</feature>
<dbReference type="Pfam" id="PF00036">
    <property type="entry name" value="EF-hand_1"/>
    <property type="match status" value="1"/>
</dbReference>
<evidence type="ECO:0000313" key="5">
    <source>
        <dbReference type="Proteomes" id="UP001189429"/>
    </source>
</evidence>
<dbReference type="EMBL" id="CAUYUJ010001977">
    <property type="protein sequence ID" value="CAK0798584.1"/>
    <property type="molecule type" value="Genomic_DNA"/>
</dbReference>
<feature type="domain" description="EF-hand" evidence="3">
    <location>
        <begin position="275"/>
        <end position="302"/>
    </location>
</feature>
<dbReference type="InterPro" id="IPR018247">
    <property type="entry name" value="EF_Hand_1_Ca_BS"/>
</dbReference>
<gene>
    <name evidence="4" type="ORF">PCOR1329_LOCUS7297</name>
</gene>
<accession>A0ABN9Q2K8</accession>
<sequence>ARKSAGLRQGGPPSPGSQVVSPTVFRHVAVQDPQDSASAGDCGAESEVAHTGFMNPVAQLPIGSEATEAAADAGAGEEMDVDSVRGVLSTDAAPPKVMEVSFEGDAAPERKVEKRKVNIKGRATGATVQQGSAAPETSEIPPEELRRQSRDFKPSEHQAQHAPSDAGLEEDRAPQPDRASQPRGPVGSPDADASSDDLSEADMGEFADEWRAAFNRFKAPGEREAHVDELGELLRFLGHGLTLPEHYGPLLREVTKYVHIDFEEFYTFMVKYQKWERRKMKAIFREYDVDGSGEISINELRN</sequence>
<evidence type="ECO:0000256" key="2">
    <source>
        <dbReference type="SAM" id="MobiDB-lite"/>
    </source>
</evidence>
<reference evidence="4" key="1">
    <citation type="submission" date="2023-10" db="EMBL/GenBank/DDBJ databases">
        <authorList>
            <person name="Chen Y."/>
            <person name="Shah S."/>
            <person name="Dougan E. K."/>
            <person name="Thang M."/>
            <person name="Chan C."/>
        </authorList>
    </citation>
    <scope>NUCLEOTIDE SEQUENCE [LARGE SCALE GENOMIC DNA]</scope>
</reference>
<evidence type="ECO:0000313" key="4">
    <source>
        <dbReference type="EMBL" id="CAK0798584.1"/>
    </source>
</evidence>
<feature type="non-terminal residue" evidence="4">
    <location>
        <position position="1"/>
    </location>
</feature>
<feature type="region of interest" description="Disordered" evidence="2">
    <location>
        <begin position="99"/>
        <end position="198"/>
    </location>
</feature>
<proteinExistence type="predicted"/>
<dbReference type="InterPro" id="IPR011992">
    <property type="entry name" value="EF-hand-dom_pair"/>
</dbReference>
<dbReference type="PROSITE" id="PS50222">
    <property type="entry name" value="EF_HAND_2"/>
    <property type="match status" value="1"/>
</dbReference>
<dbReference type="Proteomes" id="UP001189429">
    <property type="component" value="Unassembled WGS sequence"/>
</dbReference>
<name>A0ABN9Q2K8_9DINO</name>
<protein>
    <recommendedName>
        <fullName evidence="3">EF-hand domain-containing protein</fullName>
    </recommendedName>
</protein>
<dbReference type="Gene3D" id="1.10.238.10">
    <property type="entry name" value="EF-hand"/>
    <property type="match status" value="1"/>
</dbReference>
<comment type="caution">
    <text evidence="4">The sequence shown here is derived from an EMBL/GenBank/DDBJ whole genome shotgun (WGS) entry which is preliminary data.</text>
</comment>
<evidence type="ECO:0000259" key="3">
    <source>
        <dbReference type="PROSITE" id="PS50222"/>
    </source>
</evidence>
<feature type="compositionally biased region" description="Basic and acidic residues" evidence="2">
    <location>
        <begin position="107"/>
        <end position="116"/>
    </location>
</feature>
<dbReference type="InterPro" id="IPR002048">
    <property type="entry name" value="EF_hand_dom"/>
</dbReference>
<dbReference type="PROSITE" id="PS00018">
    <property type="entry name" value="EF_HAND_1"/>
    <property type="match status" value="1"/>
</dbReference>
<evidence type="ECO:0000256" key="1">
    <source>
        <dbReference type="ARBA" id="ARBA00022837"/>
    </source>
</evidence>
<dbReference type="SUPFAM" id="SSF47473">
    <property type="entry name" value="EF-hand"/>
    <property type="match status" value="1"/>
</dbReference>
<organism evidence="4 5">
    <name type="scientific">Prorocentrum cordatum</name>
    <dbReference type="NCBI Taxonomy" id="2364126"/>
    <lineage>
        <taxon>Eukaryota</taxon>
        <taxon>Sar</taxon>
        <taxon>Alveolata</taxon>
        <taxon>Dinophyceae</taxon>
        <taxon>Prorocentrales</taxon>
        <taxon>Prorocentraceae</taxon>
        <taxon>Prorocentrum</taxon>
    </lineage>
</organism>
<keyword evidence="5" id="KW-1185">Reference proteome</keyword>
<feature type="region of interest" description="Disordered" evidence="2">
    <location>
        <begin position="1"/>
        <end position="22"/>
    </location>
</feature>
<keyword evidence="1" id="KW-0106">Calcium</keyword>